<dbReference type="Pfam" id="PF14395">
    <property type="entry name" value="COOH-NH2_lig"/>
    <property type="match status" value="1"/>
</dbReference>
<accession>A0A3D9IF64</accession>
<organism evidence="1 2">
    <name type="scientific">Cohnella lupini</name>
    <dbReference type="NCBI Taxonomy" id="1294267"/>
    <lineage>
        <taxon>Bacteria</taxon>
        <taxon>Bacillati</taxon>
        <taxon>Bacillota</taxon>
        <taxon>Bacilli</taxon>
        <taxon>Bacillales</taxon>
        <taxon>Paenibacillaceae</taxon>
        <taxon>Cohnella</taxon>
    </lineage>
</organism>
<dbReference type="InterPro" id="IPR025681">
    <property type="entry name" value="COOH-NH2_lig"/>
</dbReference>
<comment type="caution">
    <text evidence="1">The sequence shown here is derived from an EMBL/GenBank/DDBJ whole genome shotgun (WGS) entry which is preliminary data.</text>
</comment>
<protein>
    <submittedName>
        <fullName evidence="1">PhiEco32-like amidoligase-type 2 protein</fullName>
    </submittedName>
</protein>
<keyword evidence="2" id="KW-1185">Reference proteome</keyword>
<dbReference type="OrthoDB" id="2078085at2"/>
<gene>
    <name evidence="1" type="ORF">DFP95_106114</name>
</gene>
<reference evidence="1 2" key="1">
    <citation type="submission" date="2018-07" db="EMBL/GenBank/DDBJ databases">
        <title>Genomic Encyclopedia of Type Strains, Phase III (KMG-III): the genomes of soil and plant-associated and newly described type strains.</title>
        <authorList>
            <person name="Whitman W."/>
        </authorList>
    </citation>
    <scope>NUCLEOTIDE SEQUENCE [LARGE SCALE GENOMIC DNA]</scope>
    <source>
        <strain evidence="1 2">CECT 8236</strain>
    </source>
</reference>
<name>A0A3D9IF64_9BACL</name>
<dbReference type="GO" id="GO:0016874">
    <property type="term" value="F:ligase activity"/>
    <property type="evidence" value="ECO:0007669"/>
    <property type="project" value="UniProtKB-KW"/>
</dbReference>
<dbReference type="Proteomes" id="UP000256869">
    <property type="component" value="Unassembled WGS sequence"/>
</dbReference>
<proteinExistence type="predicted"/>
<dbReference type="EMBL" id="QRDY01000006">
    <property type="protein sequence ID" value="RED60325.1"/>
    <property type="molecule type" value="Genomic_DNA"/>
</dbReference>
<sequence length="499" mass="54955">MENRLEGKARLLVKPGDRLGVWGRGDLSVTTEFSDIGPNDCVIPIGKPEGLPKAIPLGNPIKQENISRSPLRLTPWIMNESASRILALPEIEIERRLRREGLPARIGTAGKDIITRSSLSSTDTFVSVTVWGFDAIEIRRVNSFDQRVNGVKYSSEGISGSYVYSSEHALWKPAARISARALYLLGLDFGQVELALSEAGKFTVTGISPLMKLSGRAAKQRLSDAVSRFSKDWAHETKNGVQAKLGADPEFVLLSKEGRIVPATRYFSPDGAAGCDSVRVKGEKRWPLVEIRPRPSVDPEKVLSEMHRLLCLAAERTAGASLTWRAGALPVPGLPLGGHIHMSGVAMTGERLRALDNAVGLTLRLLEPPLAARRRPRYGTLGDVRRQPHGGFEYRTPPSWLVSPSLALGVIALAKVAAEHSRELASNRPLDDDRIRDAFYAGDRILLMKAADSFFESIRGTSGYVEYKEPIDFLFRAVARERSWDESADIRLKWRIPLG</sequence>
<keyword evidence="1" id="KW-0436">Ligase</keyword>
<dbReference type="RefSeq" id="WP_115993038.1">
    <property type="nucleotide sequence ID" value="NZ_QRDY01000006.1"/>
</dbReference>
<evidence type="ECO:0000313" key="2">
    <source>
        <dbReference type="Proteomes" id="UP000256869"/>
    </source>
</evidence>
<dbReference type="AlphaFoldDB" id="A0A3D9IF64"/>
<evidence type="ECO:0000313" key="1">
    <source>
        <dbReference type="EMBL" id="RED60325.1"/>
    </source>
</evidence>